<dbReference type="Proteomes" id="UP000266861">
    <property type="component" value="Unassembled WGS sequence"/>
</dbReference>
<evidence type="ECO:0000313" key="1">
    <source>
        <dbReference type="EMBL" id="RHZ80023.1"/>
    </source>
</evidence>
<dbReference type="OrthoDB" id="2425383at2759"/>
<dbReference type="EMBL" id="PQFF01000130">
    <property type="protein sequence ID" value="RHZ80023.1"/>
    <property type="molecule type" value="Genomic_DNA"/>
</dbReference>
<sequence>MTADGKIKEKTARSMIYKEMLKYLPNVTSGNLRIRTNRAKKFLKLFGEKGVGIDKIKLVTCSASDISRLTNAQIQNVINYVNDHGHANSKTVTNGNDQNNIPESSISPILNSKARVSAPPVFEPEIKVNPLSIARFNPANSCASFRRKVLDQYPDIFYEFNDENIDYYGISDEAPCPLCKLDHDDEEGIKGEYKDETYYIKCEQNEIQITA</sequence>
<protein>
    <submittedName>
        <fullName evidence="1">Uncharacterized protein</fullName>
    </submittedName>
</protein>
<comment type="caution">
    <text evidence="1">The sequence shown here is derived from an EMBL/GenBank/DDBJ whole genome shotgun (WGS) entry which is preliminary data.</text>
</comment>
<evidence type="ECO:0000313" key="2">
    <source>
        <dbReference type="Proteomes" id="UP000266861"/>
    </source>
</evidence>
<keyword evidence="2" id="KW-1185">Reference proteome</keyword>
<reference evidence="1 2" key="1">
    <citation type="submission" date="2018-08" db="EMBL/GenBank/DDBJ databases">
        <title>Genome and evolution of the arbuscular mycorrhizal fungus Diversispora epigaea (formerly Glomus versiforme) and its bacterial endosymbionts.</title>
        <authorList>
            <person name="Sun X."/>
            <person name="Fei Z."/>
            <person name="Harrison M."/>
        </authorList>
    </citation>
    <scope>NUCLEOTIDE SEQUENCE [LARGE SCALE GENOMIC DNA]</scope>
    <source>
        <strain evidence="1 2">IT104</strain>
    </source>
</reference>
<dbReference type="AlphaFoldDB" id="A0A397J4L8"/>
<accession>A0A397J4L8</accession>
<gene>
    <name evidence="1" type="ORF">Glove_139g153</name>
</gene>
<proteinExistence type="predicted"/>
<name>A0A397J4L8_9GLOM</name>
<organism evidence="1 2">
    <name type="scientific">Diversispora epigaea</name>
    <dbReference type="NCBI Taxonomy" id="1348612"/>
    <lineage>
        <taxon>Eukaryota</taxon>
        <taxon>Fungi</taxon>
        <taxon>Fungi incertae sedis</taxon>
        <taxon>Mucoromycota</taxon>
        <taxon>Glomeromycotina</taxon>
        <taxon>Glomeromycetes</taxon>
        <taxon>Diversisporales</taxon>
        <taxon>Diversisporaceae</taxon>
        <taxon>Diversispora</taxon>
    </lineage>
</organism>